<keyword evidence="11" id="KW-1185">Reference proteome</keyword>
<dbReference type="PANTHER" id="PTHR30572">
    <property type="entry name" value="MEMBRANE COMPONENT OF TRANSPORTER-RELATED"/>
    <property type="match status" value="1"/>
</dbReference>
<evidence type="ECO:0000259" key="9">
    <source>
        <dbReference type="Pfam" id="PF12704"/>
    </source>
</evidence>
<feature type="transmembrane region" description="Helical" evidence="7">
    <location>
        <begin position="314"/>
        <end position="340"/>
    </location>
</feature>
<dbReference type="Pfam" id="PF02687">
    <property type="entry name" value="FtsX"/>
    <property type="match status" value="2"/>
</dbReference>
<feature type="domain" description="ABC3 transporter permease C-terminal" evidence="8">
    <location>
        <begin position="725"/>
        <end position="840"/>
    </location>
</feature>
<evidence type="ECO:0000256" key="5">
    <source>
        <dbReference type="ARBA" id="ARBA00023136"/>
    </source>
</evidence>
<comment type="similarity">
    <text evidence="6">Belongs to the ABC-4 integral membrane protein family.</text>
</comment>
<feature type="transmembrane region" description="Helical" evidence="7">
    <location>
        <begin position="262"/>
        <end position="294"/>
    </location>
</feature>
<evidence type="ECO:0000313" key="11">
    <source>
        <dbReference type="Proteomes" id="UP000198662"/>
    </source>
</evidence>
<dbReference type="EMBL" id="FNGF01000002">
    <property type="protein sequence ID" value="SDK77824.1"/>
    <property type="molecule type" value="Genomic_DNA"/>
</dbReference>
<protein>
    <submittedName>
        <fullName evidence="10">Putative ABC transport system permease protein</fullName>
    </submittedName>
</protein>
<keyword evidence="4 7" id="KW-1133">Transmembrane helix</keyword>
<feature type="transmembrane region" description="Helical" evidence="7">
    <location>
        <begin position="717"/>
        <end position="746"/>
    </location>
</feature>
<feature type="domain" description="MacB-like periplasmic core" evidence="9">
    <location>
        <begin position="490"/>
        <end position="691"/>
    </location>
</feature>
<evidence type="ECO:0000256" key="4">
    <source>
        <dbReference type="ARBA" id="ARBA00022989"/>
    </source>
</evidence>
<dbReference type="InterPro" id="IPR003838">
    <property type="entry name" value="ABC3_permease_C"/>
</dbReference>
<accession>A0A1G9ENZ6</accession>
<reference evidence="11" key="1">
    <citation type="submission" date="2016-10" db="EMBL/GenBank/DDBJ databases">
        <authorList>
            <person name="Varghese N."/>
            <person name="Submissions S."/>
        </authorList>
    </citation>
    <scope>NUCLEOTIDE SEQUENCE [LARGE SCALE GENOMIC DNA]</scope>
    <source>
        <strain evidence="11">CGMCC 4.3147</strain>
    </source>
</reference>
<dbReference type="GO" id="GO:0022857">
    <property type="term" value="F:transmembrane transporter activity"/>
    <property type="evidence" value="ECO:0007669"/>
    <property type="project" value="TreeGrafter"/>
</dbReference>
<feature type="domain" description="MacB-like periplasmic core" evidence="9">
    <location>
        <begin position="17"/>
        <end position="234"/>
    </location>
</feature>
<keyword evidence="5 7" id="KW-0472">Membrane</keyword>
<keyword evidence="3 7" id="KW-0812">Transmembrane</keyword>
<keyword evidence="2" id="KW-1003">Cell membrane</keyword>
<feature type="transmembrane region" description="Helical" evidence="7">
    <location>
        <begin position="807"/>
        <end position="831"/>
    </location>
</feature>
<dbReference type="OrthoDB" id="9780560at2"/>
<dbReference type="Proteomes" id="UP000198662">
    <property type="component" value="Unassembled WGS sequence"/>
</dbReference>
<feature type="domain" description="ABC3 transporter permease C-terminal" evidence="8">
    <location>
        <begin position="270"/>
        <end position="390"/>
    </location>
</feature>
<dbReference type="InterPro" id="IPR025857">
    <property type="entry name" value="MacB_PCD"/>
</dbReference>
<evidence type="ECO:0000256" key="2">
    <source>
        <dbReference type="ARBA" id="ARBA00022475"/>
    </source>
</evidence>
<dbReference type="Pfam" id="PF12704">
    <property type="entry name" value="MacB_PCD"/>
    <property type="match status" value="2"/>
</dbReference>
<dbReference type="AlphaFoldDB" id="A0A1G9ENZ6"/>
<evidence type="ECO:0000259" key="8">
    <source>
        <dbReference type="Pfam" id="PF02687"/>
    </source>
</evidence>
<proteinExistence type="inferred from homology"/>
<dbReference type="PANTHER" id="PTHR30572:SF4">
    <property type="entry name" value="ABC TRANSPORTER PERMEASE YTRF"/>
    <property type="match status" value="1"/>
</dbReference>
<evidence type="ECO:0000256" key="1">
    <source>
        <dbReference type="ARBA" id="ARBA00004651"/>
    </source>
</evidence>
<dbReference type="RefSeq" id="WP_091044962.1">
    <property type="nucleotide sequence ID" value="NZ_FNGF01000002.1"/>
</dbReference>
<feature type="transmembrane region" description="Helical" evidence="7">
    <location>
        <begin position="491"/>
        <end position="511"/>
    </location>
</feature>
<dbReference type="STRING" id="380244.SAMN05216298_1305"/>
<feature type="transmembrane region" description="Helical" evidence="7">
    <location>
        <begin position="404"/>
        <end position="425"/>
    </location>
</feature>
<organism evidence="10 11">
    <name type="scientific">Glycomyces sambucus</name>
    <dbReference type="NCBI Taxonomy" id="380244"/>
    <lineage>
        <taxon>Bacteria</taxon>
        <taxon>Bacillati</taxon>
        <taxon>Actinomycetota</taxon>
        <taxon>Actinomycetes</taxon>
        <taxon>Glycomycetales</taxon>
        <taxon>Glycomycetaceae</taxon>
        <taxon>Glycomyces</taxon>
    </lineage>
</organism>
<gene>
    <name evidence="10" type="ORF">SAMN05216298_1305</name>
</gene>
<evidence type="ECO:0000256" key="3">
    <source>
        <dbReference type="ARBA" id="ARBA00022692"/>
    </source>
</evidence>
<comment type="subcellular location">
    <subcellularLocation>
        <location evidence="1">Cell membrane</location>
        <topology evidence="1">Multi-pass membrane protein</topology>
    </subcellularLocation>
</comment>
<evidence type="ECO:0000256" key="6">
    <source>
        <dbReference type="ARBA" id="ARBA00038076"/>
    </source>
</evidence>
<feature type="transmembrane region" description="Helical" evidence="7">
    <location>
        <begin position="360"/>
        <end position="383"/>
    </location>
</feature>
<name>A0A1G9ENZ6_9ACTN</name>
<dbReference type="GO" id="GO:0005886">
    <property type="term" value="C:plasma membrane"/>
    <property type="evidence" value="ECO:0007669"/>
    <property type="project" value="UniProtKB-SubCell"/>
</dbReference>
<sequence>MLRATLKGMAARKARLILTSIAVVLGSAFIAAALVLTASIQATVDDLNGDAYAGADVIVQPVEPENRGDRLVRDGVSAETLAAIEANDDVASVSTTVTWMVNALGDDGKIVGGFAPTMAVNWGDESVERELREGRGPETAGEVAVSARFVTESGLGLGDTVEAYSLATDQTAYEIVGVFGYSGDRDSLSGATELAFTTAEAQRLVFDGEDVYTTVAVTGADGVSGDELLAALEPAVGDEAEALTWQAYVDDLNAETAEATSLIGYFLLGFGLIAVFVSVFLIANTFSIVIAGRLKEIAMMRAVGASRGQIIRSVLAEAGLLGAVASVVGAGLGVAAGAGLTSLVGNSFLDTASTSVAVPAAAPVAAVAVGLVVTVLSALLPAVRASKTPPVEAMREAVKADKPITGVTVTGLLVTLVGATGIVLGLTETFDGDKANLAAAAVGAGIVFVGVALLTAWLSKPVVALLGAVWSWSFAGRLGRLNASRNPRRTAVTAAALMIGVTLVTATATLLTSVKASLAEQFESSIKAELFITGPVTSSVPATFDPALMDDIRDADGVAAAVELYYDLAQVDGTEQYVNATTDLAGGIELFGGEVLQGTVADLEEGQTVVNEWSANELGIGVGDTVTMTFSRGSEAHEFTITGILADNEDTDGWYVDPSYAAEFYTPKPTTALVDVADGADVDEVTAEVESILADEPAVSVQNHEEYLAQVTVFFDYAVIAIQLLLALAMIVAVIGVVNTLVLSVLERTRELGMLRAIGMTRGQTTRMVTVESVTIALFGALLGIGTGLLLGWIVQQALVPSGIEEFAVPTALIAAYLGAAVLVGLLAAIAPAVRASKVDILGAISYE</sequence>
<evidence type="ECO:0000313" key="10">
    <source>
        <dbReference type="EMBL" id="SDK77824.1"/>
    </source>
</evidence>
<feature type="transmembrane region" description="Helical" evidence="7">
    <location>
        <begin position="437"/>
        <end position="470"/>
    </location>
</feature>
<dbReference type="InterPro" id="IPR050250">
    <property type="entry name" value="Macrolide_Exporter_MacB"/>
</dbReference>
<feature type="transmembrane region" description="Helical" evidence="7">
    <location>
        <begin position="774"/>
        <end position="795"/>
    </location>
</feature>
<evidence type="ECO:0000256" key="7">
    <source>
        <dbReference type="SAM" id="Phobius"/>
    </source>
</evidence>